<name>C0EC80_9FIRM</name>
<evidence type="ECO:0000313" key="2">
    <source>
        <dbReference type="Proteomes" id="UP000003340"/>
    </source>
</evidence>
<dbReference type="STRING" id="537013.CLOSTMETH_01449"/>
<reference evidence="1 2" key="2">
    <citation type="submission" date="2009-02" db="EMBL/GenBank/DDBJ databases">
        <title>Draft genome sequence of Clostridium methylpentosum (DSM 5476).</title>
        <authorList>
            <person name="Sudarsanam P."/>
            <person name="Ley R."/>
            <person name="Guruge J."/>
            <person name="Turnbaugh P.J."/>
            <person name="Mahowald M."/>
            <person name="Liep D."/>
            <person name="Gordon J."/>
        </authorList>
    </citation>
    <scope>NUCLEOTIDE SEQUENCE [LARGE SCALE GENOMIC DNA]</scope>
    <source>
        <strain evidence="1 2">DSM 5476</strain>
    </source>
</reference>
<dbReference type="EMBL" id="ACEC01000047">
    <property type="protein sequence ID" value="EEG30881.1"/>
    <property type="molecule type" value="Genomic_DNA"/>
</dbReference>
<dbReference type="Proteomes" id="UP000003340">
    <property type="component" value="Unassembled WGS sequence"/>
</dbReference>
<dbReference type="SUPFAM" id="SSF52540">
    <property type="entry name" value="P-loop containing nucleoside triphosphate hydrolases"/>
    <property type="match status" value="1"/>
</dbReference>
<gene>
    <name evidence="1" type="ORF">CLOSTMETH_01449</name>
</gene>
<dbReference type="eggNOG" id="COG0714">
    <property type="taxonomic scope" value="Bacteria"/>
</dbReference>
<evidence type="ECO:0000313" key="1">
    <source>
        <dbReference type="EMBL" id="EEG30881.1"/>
    </source>
</evidence>
<proteinExistence type="predicted"/>
<comment type="caution">
    <text evidence="1">The sequence shown here is derived from an EMBL/GenBank/DDBJ whole genome shotgun (WGS) entry which is preliminary data.</text>
</comment>
<evidence type="ECO:0008006" key="3">
    <source>
        <dbReference type="Google" id="ProtNLM"/>
    </source>
</evidence>
<protein>
    <recommendedName>
        <fullName evidence="3">AAA+ ATPase domain-containing protein</fullName>
    </recommendedName>
</protein>
<organism evidence="1 2">
    <name type="scientific">[Clostridium] methylpentosum DSM 5476</name>
    <dbReference type="NCBI Taxonomy" id="537013"/>
    <lineage>
        <taxon>Bacteria</taxon>
        <taxon>Bacillati</taxon>
        <taxon>Bacillota</taxon>
        <taxon>Clostridia</taxon>
        <taxon>Eubacteriales</taxon>
        <taxon>Oscillospiraceae</taxon>
        <taxon>Oscillospiraceae incertae sedis</taxon>
    </lineage>
</organism>
<reference evidence="1 2" key="1">
    <citation type="submission" date="2009-01" db="EMBL/GenBank/DDBJ databases">
        <authorList>
            <person name="Fulton L."/>
            <person name="Clifton S."/>
            <person name="Fulton B."/>
            <person name="Xu J."/>
            <person name="Minx P."/>
            <person name="Pepin K.H."/>
            <person name="Johnson M."/>
            <person name="Bhonagiri V."/>
            <person name="Nash W.E."/>
            <person name="Mardis E.R."/>
            <person name="Wilson R.K."/>
        </authorList>
    </citation>
    <scope>NUCLEOTIDE SEQUENCE [LARGE SCALE GENOMIC DNA]</scope>
    <source>
        <strain evidence="1 2">DSM 5476</strain>
    </source>
</reference>
<dbReference type="HOGENOM" id="CLU_063820_0_0_9"/>
<accession>C0EC80</accession>
<dbReference type="InterPro" id="IPR027417">
    <property type="entry name" value="P-loop_NTPase"/>
</dbReference>
<sequence>MAYQSVRRPVPDTRNGGSIMQMVDFFIGANSPDGFVSFFNQLTDPELRSFLLKGGPGTGKSTMIERAIESARCGGIVEQIHCSSDPDSLDGALFHEPGIAIADATSPHVLSPNYPGAVETEVNLFECFDSEPLVAQKEQIISLFSQKKSLSRRCQNFLHAANTLLNDSFYIALENTDLDKVHRCAMRLCAKELPQTGKQGKEHRRFLSAVTPKGVVTYIGTALELCDRIVVINDEYGCSSRLLLSLIRAHALEAGYEIFTCYCPLNPNDKIDHIFIPALGLGFMTSHRYNKLDAFEPYRVINYTRFTDTSALKLRKQRLSFNRKASAELIAETISTMGLAARLHSILEAVYAQAMDFHKVDEISKKLNATIADLSERA</sequence>
<dbReference type="AlphaFoldDB" id="C0EC80"/>
<keyword evidence="2" id="KW-1185">Reference proteome</keyword>